<evidence type="ECO:0008006" key="15">
    <source>
        <dbReference type="Google" id="ProtNLM"/>
    </source>
</evidence>
<evidence type="ECO:0000256" key="2">
    <source>
        <dbReference type="ARBA" id="ARBA00004167"/>
    </source>
</evidence>
<dbReference type="Gene3D" id="1.10.630.10">
    <property type="entry name" value="Cytochrome P450"/>
    <property type="match status" value="1"/>
</dbReference>
<evidence type="ECO:0000256" key="3">
    <source>
        <dbReference type="ARBA" id="ARBA00010617"/>
    </source>
</evidence>
<dbReference type="InterPro" id="IPR036396">
    <property type="entry name" value="Cyt_P450_sf"/>
</dbReference>
<keyword evidence="6 12" id="KW-1133">Transmembrane helix</keyword>
<dbReference type="InterPro" id="IPR002401">
    <property type="entry name" value="Cyt_P450_E_grp-I"/>
</dbReference>
<dbReference type="GO" id="GO:0016125">
    <property type="term" value="P:sterol metabolic process"/>
    <property type="evidence" value="ECO:0007669"/>
    <property type="project" value="TreeGrafter"/>
</dbReference>
<dbReference type="SUPFAM" id="SSF48264">
    <property type="entry name" value="Cytochrome P450"/>
    <property type="match status" value="1"/>
</dbReference>
<evidence type="ECO:0000313" key="13">
    <source>
        <dbReference type="EMBL" id="CDP04721.1"/>
    </source>
</evidence>
<name>A0A068U8D2_COFCA</name>
<evidence type="ECO:0000256" key="1">
    <source>
        <dbReference type="ARBA" id="ARBA00001971"/>
    </source>
</evidence>
<keyword evidence="9 12" id="KW-0472">Membrane</keyword>
<proteinExistence type="inferred from homology"/>
<protein>
    <recommendedName>
        <fullName evidence="15">Beta-amyrin 28-oxidase-like</fullName>
    </recommendedName>
</protein>
<evidence type="ECO:0000256" key="11">
    <source>
        <dbReference type="RuleBase" id="RU000461"/>
    </source>
</evidence>
<feature type="transmembrane region" description="Helical" evidence="12">
    <location>
        <begin position="6"/>
        <end position="24"/>
    </location>
</feature>
<dbReference type="STRING" id="49390.A0A068U8D2"/>
<keyword evidence="7 11" id="KW-0560">Oxidoreductase</keyword>
<accession>A0A068U8D2</accession>
<dbReference type="AlphaFoldDB" id="A0A068U8D2"/>
<dbReference type="GO" id="GO:0020037">
    <property type="term" value="F:heme binding"/>
    <property type="evidence" value="ECO:0007669"/>
    <property type="project" value="InterPro"/>
</dbReference>
<evidence type="ECO:0000256" key="7">
    <source>
        <dbReference type="ARBA" id="ARBA00023002"/>
    </source>
</evidence>
<dbReference type="InterPro" id="IPR017972">
    <property type="entry name" value="Cyt_P450_CS"/>
</dbReference>
<reference evidence="14" key="1">
    <citation type="journal article" date="2014" name="Science">
        <title>The coffee genome provides insight into the convergent evolution of caffeine biosynthesis.</title>
        <authorList>
            <person name="Denoeud F."/>
            <person name="Carretero-Paulet L."/>
            <person name="Dereeper A."/>
            <person name="Droc G."/>
            <person name="Guyot R."/>
            <person name="Pietrella M."/>
            <person name="Zheng C."/>
            <person name="Alberti A."/>
            <person name="Anthony F."/>
            <person name="Aprea G."/>
            <person name="Aury J.M."/>
            <person name="Bento P."/>
            <person name="Bernard M."/>
            <person name="Bocs S."/>
            <person name="Campa C."/>
            <person name="Cenci A."/>
            <person name="Combes M.C."/>
            <person name="Crouzillat D."/>
            <person name="Da Silva C."/>
            <person name="Daddiego L."/>
            <person name="De Bellis F."/>
            <person name="Dussert S."/>
            <person name="Garsmeur O."/>
            <person name="Gayraud T."/>
            <person name="Guignon V."/>
            <person name="Jahn K."/>
            <person name="Jamilloux V."/>
            <person name="Joet T."/>
            <person name="Labadie K."/>
            <person name="Lan T."/>
            <person name="Leclercq J."/>
            <person name="Lepelley M."/>
            <person name="Leroy T."/>
            <person name="Li L.T."/>
            <person name="Librado P."/>
            <person name="Lopez L."/>
            <person name="Munoz A."/>
            <person name="Noel B."/>
            <person name="Pallavicini A."/>
            <person name="Perrotta G."/>
            <person name="Poncet V."/>
            <person name="Pot D."/>
            <person name="Priyono X."/>
            <person name="Rigoreau M."/>
            <person name="Rouard M."/>
            <person name="Rozas J."/>
            <person name="Tranchant-Dubreuil C."/>
            <person name="VanBuren R."/>
            <person name="Zhang Q."/>
            <person name="Andrade A.C."/>
            <person name="Argout X."/>
            <person name="Bertrand B."/>
            <person name="de Kochko A."/>
            <person name="Graziosi G."/>
            <person name="Henry R.J."/>
            <person name="Jayarama X."/>
            <person name="Ming R."/>
            <person name="Nagai C."/>
            <person name="Rounsley S."/>
            <person name="Sankoff D."/>
            <person name="Giuliano G."/>
            <person name="Albert V.A."/>
            <person name="Wincker P."/>
            <person name="Lashermes P."/>
        </authorList>
    </citation>
    <scope>NUCLEOTIDE SEQUENCE [LARGE SCALE GENOMIC DNA]</scope>
    <source>
        <strain evidence="14">cv. DH200-94</strain>
    </source>
</reference>
<evidence type="ECO:0000256" key="5">
    <source>
        <dbReference type="ARBA" id="ARBA00022723"/>
    </source>
</evidence>
<dbReference type="PRINTS" id="PR00463">
    <property type="entry name" value="EP450I"/>
</dbReference>
<comment type="cofactor">
    <cofactor evidence="1 10">
        <name>heme</name>
        <dbReference type="ChEBI" id="CHEBI:30413"/>
    </cofactor>
</comment>
<dbReference type="GO" id="GO:0016712">
    <property type="term" value="F:oxidoreductase activity, acting on paired donors, with incorporation or reduction of molecular oxygen, reduced flavin or flavoprotein as one donor, and incorporation of one atom of oxygen"/>
    <property type="evidence" value="ECO:0007669"/>
    <property type="project" value="UniProtKB-ARBA"/>
</dbReference>
<dbReference type="FunFam" id="1.10.630.10:FF:000022">
    <property type="entry name" value="Taxadiene 5-alpha hydroxylase"/>
    <property type="match status" value="1"/>
</dbReference>
<dbReference type="InterPro" id="IPR001128">
    <property type="entry name" value="Cyt_P450"/>
</dbReference>
<evidence type="ECO:0000256" key="4">
    <source>
        <dbReference type="ARBA" id="ARBA00022692"/>
    </source>
</evidence>
<evidence type="ECO:0000256" key="9">
    <source>
        <dbReference type="ARBA" id="ARBA00023136"/>
    </source>
</evidence>
<dbReference type="PANTHER" id="PTHR24286:SF53">
    <property type="entry name" value="BETA-AMYRIN 28-OXIDASE-LIKE"/>
    <property type="match status" value="1"/>
</dbReference>
<keyword evidence="10 11" id="KW-0349">Heme</keyword>
<keyword evidence="14" id="KW-1185">Reference proteome</keyword>
<evidence type="ECO:0000313" key="14">
    <source>
        <dbReference type="Proteomes" id="UP000295252"/>
    </source>
</evidence>
<evidence type="ECO:0000256" key="10">
    <source>
        <dbReference type="PIRSR" id="PIRSR602401-1"/>
    </source>
</evidence>
<evidence type="ECO:0000256" key="12">
    <source>
        <dbReference type="SAM" id="Phobius"/>
    </source>
</evidence>
<dbReference type="Proteomes" id="UP000295252">
    <property type="component" value="Chromosome IX"/>
</dbReference>
<keyword evidence="5 10" id="KW-0479">Metal-binding</keyword>
<dbReference type="PROSITE" id="PS00086">
    <property type="entry name" value="CYTOCHROME_P450"/>
    <property type="match status" value="1"/>
</dbReference>
<evidence type="ECO:0000256" key="8">
    <source>
        <dbReference type="ARBA" id="ARBA00023004"/>
    </source>
</evidence>
<comment type="similarity">
    <text evidence="3 11">Belongs to the cytochrome P450 family.</text>
</comment>
<dbReference type="Gramene" id="CDP04721">
    <property type="protein sequence ID" value="CDP04721"/>
    <property type="gene ID" value="GSCOC_T00018791001"/>
</dbReference>
<feature type="binding site" description="axial binding residue" evidence="10">
    <location>
        <position position="423"/>
    </location>
    <ligand>
        <name>heme</name>
        <dbReference type="ChEBI" id="CHEBI:30413"/>
    </ligand>
    <ligandPart>
        <name>Fe</name>
        <dbReference type="ChEBI" id="CHEBI:18248"/>
    </ligandPart>
</feature>
<keyword evidence="8 10" id="KW-0408">Iron</keyword>
<dbReference type="GO" id="GO:0016020">
    <property type="term" value="C:membrane"/>
    <property type="evidence" value="ECO:0007669"/>
    <property type="project" value="UniProtKB-SubCell"/>
</dbReference>
<sequence length="474" mass="53834">MEAFSLYFLTIVVVSVSFIFLGFLSQRFKSKTSILPTGTFGLPVVGETLHFFSSGPEKFIHQRMEKYSAEVFATSLFGKKVAVVCGAAGNKFLLYTANDQLAPWLPSAASKLMDLVDSPGQSVRQVISKCRTFLHNEVLNPKTLRQYITIMDALAREHIKTEWDPSKVIQVYPLCQMYALSLSCRLLLGLEDACQIQRISDSFWIIMQGLFSMPINMPGTRYNRALKEVKRVKHQFLNIIAKKRDMVFQDTGSAGSDVLSRILLEGNAYSMSDSEIGAYLLTLMLPSYEGISATITFALNHLAELPHIYEGVYKELMEIARSKAPEELLNWEDVKKMKYSWNVICESMRLTPPSMGTFREALIDINFAGITIPRGWKMHWSPFTTNKNHKYFPDPEAFDPTRYEGDGPTSCTFLPFSAGPRMCPGKDYSMFLILVYVYNVVTRFKLQKLIQDEKMRYRVGPVPANGLPMRLQTH</sequence>
<dbReference type="PhylomeDB" id="A0A068U8D2"/>
<dbReference type="Pfam" id="PF00067">
    <property type="entry name" value="p450"/>
    <property type="match status" value="1"/>
</dbReference>
<dbReference type="PANTHER" id="PTHR24286">
    <property type="entry name" value="CYTOCHROME P450 26"/>
    <property type="match status" value="1"/>
</dbReference>
<comment type="subcellular location">
    <subcellularLocation>
        <location evidence="2">Membrane</location>
        <topology evidence="2">Single-pass membrane protein</topology>
    </subcellularLocation>
</comment>
<keyword evidence="11" id="KW-0503">Monooxygenase</keyword>
<dbReference type="GO" id="GO:0005506">
    <property type="term" value="F:iron ion binding"/>
    <property type="evidence" value="ECO:0007669"/>
    <property type="project" value="InterPro"/>
</dbReference>
<organism evidence="13 14">
    <name type="scientific">Coffea canephora</name>
    <name type="common">Robusta coffee</name>
    <dbReference type="NCBI Taxonomy" id="49390"/>
    <lineage>
        <taxon>Eukaryota</taxon>
        <taxon>Viridiplantae</taxon>
        <taxon>Streptophyta</taxon>
        <taxon>Embryophyta</taxon>
        <taxon>Tracheophyta</taxon>
        <taxon>Spermatophyta</taxon>
        <taxon>Magnoliopsida</taxon>
        <taxon>eudicotyledons</taxon>
        <taxon>Gunneridae</taxon>
        <taxon>Pentapetalae</taxon>
        <taxon>asterids</taxon>
        <taxon>lamiids</taxon>
        <taxon>Gentianales</taxon>
        <taxon>Rubiaceae</taxon>
        <taxon>Ixoroideae</taxon>
        <taxon>Gardenieae complex</taxon>
        <taxon>Bertiereae - Coffeeae clade</taxon>
        <taxon>Coffeeae</taxon>
        <taxon>Coffea</taxon>
    </lineage>
</organism>
<gene>
    <name evidence="13" type="ORF">GSCOC_T00018791001</name>
</gene>
<keyword evidence="4 12" id="KW-0812">Transmembrane</keyword>
<evidence type="ECO:0000256" key="6">
    <source>
        <dbReference type="ARBA" id="ARBA00022989"/>
    </source>
</evidence>
<dbReference type="EMBL" id="HG739097">
    <property type="protein sequence ID" value="CDP04721.1"/>
    <property type="molecule type" value="Genomic_DNA"/>
</dbReference>
<dbReference type="InParanoid" id="A0A068U8D2"/>